<evidence type="ECO:0000256" key="2">
    <source>
        <dbReference type="ARBA" id="ARBA00023125"/>
    </source>
</evidence>
<evidence type="ECO:0000313" key="5">
    <source>
        <dbReference type="EMBL" id="NHO65843.1"/>
    </source>
</evidence>
<evidence type="ECO:0000313" key="6">
    <source>
        <dbReference type="Proteomes" id="UP000787472"/>
    </source>
</evidence>
<dbReference type="Proteomes" id="UP000787472">
    <property type="component" value="Unassembled WGS sequence"/>
</dbReference>
<accession>A0A9E5MLZ1</accession>
<keyword evidence="6" id="KW-1185">Reference proteome</keyword>
<name>A0A9E5MLZ1_9GAMM</name>
<dbReference type="EMBL" id="JAAONZ010000006">
    <property type="protein sequence ID" value="NHO65843.1"/>
    <property type="molecule type" value="Genomic_DNA"/>
</dbReference>
<dbReference type="InterPro" id="IPR036388">
    <property type="entry name" value="WH-like_DNA-bd_sf"/>
</dbReference>
<dbReference type="PANTHER" id="PTHR44688:SF16">
    <property type="entry name" value="DNA-BINDING TRANSCRIPTIONAL ACTIVATOR DEVR_DOSR"/>
    <property type="match status" value="1"/>
</dbReference>
<evidence type="ECO:0000256" key="1">
    <source>
        <dbReference type="ARBA" id="ARBA00023015"/>
    </source>
</evidence>
<dbReference type="GO" id="GO:0006355">
    <property type="term" value="P:regulation of DNA-templated transcription"/>
    <property type="evidence" value="ECO:0007669"/>
    <property type="project" value="InterPro"/>
</dbReference>
<dbReference type="CDD" id="cd06170">
    <property type="entry name" value="LuxR_C_like"/>
    <property type="match status" value="1"/>
</dbReference>
<dbReference type="InterPro" id="IPR000792">
    <property type="entry name" value="Tscrpt_reg_LuxR_C"/>
</dbReference>
<dbReference type="SMART" id="SM00421">
    <property type="entry name" value="HTH_LUXR"/>
    <property type="match status" value="1"/>
</dbReference>
<gene>
    <name evidence="5" type="ORF">G8770_09845</name>
</gene>
<keyword evidence="2" id="KW-0238">DNA-binding</keyword>
<organism evidence="5 6">
    <name type="scientific">Pseudomaricurvus hydrocarbonicus</name>
    <dbReference type="NCBI Taxonomy" id="1470433"/>
    <lineage>
        <taxon>Bacteria</taxon>
        <taxon>Pseudomonadati</taxon>
        <taxon>Pseudomonadota</taxon>
        <taxon>Gammaproteobacteria</taxon>
        <taxon>Cellvibrionales</taxon>
        <taxon>Cellvibrionaceae</taxon>
        <taxon>Pseudomaricurvus</taxon>
    </lineage>
</organism>
<evidence type="ECO:0000256" key="3">
    <source>
        <dbReference type="ARBA" id="ARBA00023163"/>
    </source>
</evidence>
<protein>
    <submittedName>
        <fullName evidence="5">Helix-turn-helix transcriptional regulator</fullName>
    </submittedName>
</protein>
<keyword evidence="1" id="KW-0805">Transcription regulation</keyword>
<dbReference type="RefSeq" id="WP_167185572.1">
    <property type="nucleotide sequence ID" value="NZ_JAAONZ010000006.1"/>
</dbReference>
<sequence length="293" mass="32915">MNPHDMVPPDPLLLNAFMATAQSLLQHVHTDTFYNHLTDTVNRLVPVDSLVVLGLAQGEKPTVIHDALHPREKSSFYEIYMAGAYLLSPLYQHWQDLPNGFFRIDDMGLDELEDSDFSRAYYKDCGLCDEANFVVHTSPQHAVALCFGRQQLPMPFSPLELHYLHLIEPIFRAALQRQHEYMIASHSTQPDATQTASKTAPAQANLPAHNVLMARLHEFGSTLLTDREQEVLAQILKGKASKLAAKALRISPETERSHRKKIYTKFGVTSQTELFSLVLNHVVYLDGGTAEAD</sequence>
<comment type="caution">
    <text evidence="5">The sequence shown here is derived from an EMBL/GenBank/DDBJ whole genome shotgun (WGS) entry which is preliminary data.</text>
</comment>
<feature type="domain" description="HTH luxR-type" evidence="4">
    <location>
        <begin position="217"/>
        <end position="282"/>
    </location>
</feature>
<dbReference type="PRINTS" id="PR00038">
    <property type="entry name" value="HTHLUXR"/>
</dbReference>
<dbReference type="InterPro" id="IPR016032">
    <property type="entry name" value="Sig_transdc_resp-reg_C-effctor"/>
</dbReference>
<keyword evidence="3" id="KW-0804">Transcription</keyword>
<dbReference type="Pfam" id="PF00196">
    <property type="entry name" value="GerE"/>
    <property type="match status" value="1"/>
</dbReference>
<proteinExistence type="predicted"/>
<dbReference type="SUPFAM" id="SSF46894">
    <property type="entry name" value="C-terminal effector domain of the bipartite response regulators"/>
    <property type="match status" value="1"/>
</dbReference>
<dbReference type="PROSITE" id="PS50043">
    <property type="entry name" value="HTH_LUXR_2"/>
    <property type="match status" value="1"/>
</dbReference>
<dbReference type="Gene3D" id="1.10.10.10">
    <property type="entry name" value="Winged helix-like DNA-binding domain superfamily/Winged helix DNA-binding domain"/>
    <property type="match status" value="1"/>
</dbReference>
<evidence type="ECO:0000259" key="4">
    <source>
        <dbReference type="PROSITE" id="PS50043"/>
    </source>
</evidence>
<dbReference type="GO" id="GO:0003677">
    <property type="term" value="F:DNA binding"/>
    <property type="evidence" value="ECO:0007669"/>
    <property type="project" value="UniProtKB-KW"/>
</dbReference>
<dbReference type="PANTHER" id="PTHR44688">
    <property type="entry name" value="DNA-BINDING TRANSCRIPTIONAL ACTIVATOR DEVR_DOSR"/>
    <property type="match status" value="1"/>
</dbReference>
<dbReference type="AlphaFoldDB" id="A0A9E5MLZ1"/>
<reference evidence="5" key="1">
    <citation type="submission" date="2020-03" db="EMBL/GenBank/DDBJ databases">
        <authorList>
            <person name="Guo F."/>
        </authorList>
    </citation>
    <scope>NUCLEOTIDE SEQUENCE</scope>
    <source>
        <strain evidence="5">JCM 30134</strain>
    </source>
</reference>